<keyword evidence="8" id="KW-1185">Reference proteome</keyword>
<dbReference type="Pfam" id="PF03073">
    <property type="entry name" value="TspO_MBR"/>
    <property type="match status" value="1"/>
</dbReference>
<dbReference type="EMBL" id="BKZW01000001">
    <property type="protein sequence ID" value="GER88253.1"/>
    <property type="molecule type" value="Genomic_DNA"/>
</dbReference>
<keyword evidence="5 6" id="KW-0472">Membrane</keyword>
<protein>
    <recommendedName>
        <fullName evidence="9">Tryptophan-rich sensory protein</fullName>
    </recommendedName>
</protein>
<evidence type="ECO:0008006" key="9">
    <source>
        <dbReference type="Google" id="ProtNLM"/>
    </source>
</evidence>
<feature type="transmembrane region" description="Helical" evidence="6">
    <location>
        <begin position="201"/>
        <end position="217"/>
    </location>
</feature>
<dbReference type="Proteomes" id="UP000326912">
    <property type="component" value="Unassembled WGS sequence"/>
</dbReference>
<evidence type="ECO:0000256" key="4">
    <source>
        <dbReference type="ARBA" id="ARBA00022989"/>
    </source>
</evidence>
<evidence type="ECO:0000256" key="3">
    <source>
        <dbReference type="ARBA" id="ARBA00022692"/>
    </source>
</evidence>
<evidence type="ECO:0000313" key="7">
    <source>
        <dbReference type="EMBL" id="GER88253.1"/>
    </source>
</evidence>
<feature type="transmembrane region" description="Helical" evidence="6">
    <location>
        <begin position="223"/>
        <end position="244"/>
    </location>
</feature>
<dbReference type="InterPro" id="IPR038330">
    <property type="entry name" value="TspO/MBR-related_sf"/>
</dbReference>
<accession>A0A5J4KKD5</accession>
<dbReference type="PANTHER" id="PTHR33802">
    <property type="entry name" value="SI:CH211-161H7.5-RELATED"/>
    <property type="match status" value="1"/>
</dbReference>
<feature type="transmembrane region" description="Helical" evidence="6">
    <location>
        <begin position="105"/>
        <end position="124"/>
    </location>
</feature>
<evidence type="ECO:0000256" key="1">
    <source>
        <dbReference type="ARBA" id="ARBA00004141"/>
    </source>
</evidence>
<dbReference type="PANTHER" id="PTHR33802:SF1">
    <property type="entry name" value="XK-RELATED PROTEIN"/>
    <property type="match status" value="1"/>
</dbReference>
<sequence length="265" mass="29083">MPKDLIRQIITVIATIVTIVLNVFSSNIFGKSVGEISRKHPVPITPANYAFSIWGLIYLGLIAFAIYQALPAQRSNPRLRRIGYWYVLSCIGNIAWEVVWLNEQINLSILMIGIILVALLILYIRAHINREHVSTAESWCVNAPFGIYLGWVTVASIVNMAVVLANVGWNGFGISPTIWTVLLLLIGTAIAVYVGLSNVDMAYLAVIIWAFTAILFKNSGTPAIAITAAVMSVIALITIVVIALRRANILRRIGTPVYSSAEIHQ</sequence>
<proteinExistence type="inferred from homology"/>
<evidence type="ECO:0000256" key="2">
    <source>
        <dbReference type="ARBA" id="ARBA00007524"/>
    </source>
</evidence>
<name>A0A5J4KKD5_9CHLR</name>
<dbReference type="Gene3D" id="1.20.1260.100">
    <property type="entry name" value="TspO/MBR protein"/>
    <property type="match status" value="1"/>
</dbReference>
<evidence type="ECO:0000256" key="5">
    <source>
        <dbReference type="ARBA" id="ARBA00023136"/>
    </source>
</evidence>
<feature type="transmembrane region" description="Helical" evidence="6">
    <location>
        <begin position="145"/>
        <end position="165"/>
    </location>
</feature>
<keyword evidence="3 6" id="KW-0812">Transmembrane</keyword>
<comment type="similarity">
    <text evidence="2">Belongs to the TspO/BZRP family.</text>
</comment>
<dbReference type="AlphaFoldDB" id="A0A5J4KKD5"/>
<dbReference type="GO" id="GO:0016020">
    <property type="term" value="C:membrane"/>
    <property type="evidence" value="ECO:0007669"/>
    <property type="project" value="UniProtKB-SubCell"/>
</dbReference>
<evidence type="ECO:0000313" key="8">
    <source>
        <dbReference type="Proteomes" id="UP000326912"/>
    </source>
</evidence>
<comment type="caution">
    <text evidence="7">The sequence shown here is derived from an EMBL/GenBank/DDBJ whole genome shotgun (WGS) entry which is preliminary data.</text>
</comment>
<organism evidence="7 8">
    <name type="scientific">Dictyobacter vulcani</name>
    <dbReference type="NCBI Taxonomy" id="2607529"/>
    <lineage>
        <taxon>Bacteria</taxon>
        <taxon>Bacillati</taxon>
        <taxon>Chloroflexota</taxon>
        <taxon>Ktedonobacteria</taxon>
        <taxon>Ktedonobacterales</taxon>
        <taxon>Dictyobacteraceae</taxon>
        <taxon>Dictyobacter</taxon>
    </lineage>
</organism>
<evidence type="ECO:0000256" key="6">
    <source>
        <dbReference type="SAM" id="Phobius"/>
    </source>
</evidence>
<gene>
    <name evidence="7" type="ORF">KDW_24150</name>
</gene>
<feature type="transmembrane region" description="Helical" evidence="6">
    <location>
        <begin position="9"/>
        <end position="29"/>
    </location>
</feature>
<keyword evidence="4 6" id="KW-1133">Transmembrane helix</keyword>
<reference evidence="7 8" key="1">
    <citation type="submission" date="2019-10" db="EMBL/GenBank/DDBJ databases">
        <title>Dictyobacter vulcani sp. nov., within the class Ktedonobacteria, isolated from soil of volcanic Mt. Zao.</title>
        <authorList>
            <person name="Zheng Y."/>
            <person name="Wang C.M."/>
            <person name="Sakai Y."/>
            <person name="Abe K."/>
            <person name="Yokota A."/>
            <person name="Yabe S."/>
        </authorList>
    </citation>
    <scope>NUCLEOTIDE SEQUENCE [LARGE SCALE GENOMIC DNA]</scope>
    <source>
        <strain evidence="7 8">W12</strain>
    </source>
</reference>
<feature type="transmembrane region" description="Helical" evidence="6">
    <location>
        <begin position="177"/>
        <end position="194"/>
    </location>
</feature>
<dbReference type="RefSeq" id="WP_151756179.1">
    <property type="nucleotide sequence ID" value="NZ_BKZW01000001.1"/>
</dbReference>
<dbReference type="InterPro" id="IPR004307">
    <property type="entry name" value="TspO_MBR"/>
</dbReference>
<feature type="transmembrane region" description="Helical" evidence="6">
    <location>
        <begin position="49"/>
        <end position="70"/>
    </location>
</feature>
<feature type="transmembrane region" description="Helical" evidence="6">
    <location>
        <begin position="82"/>
        <end position="99"/>
    </location>
</feature>
<comment type="subcellular location">
    <subcellularLocation>
        <location evidence="1">Membrane</location>
        <topology evidence="1">Multi-pass membrane protein</topology>
    </subcellularLocation>
</comment>